<feature type="transmembrane region" description="Helical" evidence="1">
    <location>
        <begin position="125"/>
        <end position="146"/>
    </location>
</feature>
<evidence type="ECO:0000256" key="1">
    <source>
        <dbReference type="SAM" id="Phobius"/>
    </source>
</evidence>
<gene>
    <name evidence="2" type="ORF">CYCCA115_LOCUS16964</name>
</gene>
<sequence length="148" mass="17267">MDDLSNAHRGGRRKQGLLAEEETPYMPLWQTIMRYTLEVLGIIFLSTWAATRQRNSAFFWIIVVGILFCWRIFSVRDDPATMEQPCVQVPGIVRILLELSVHTFAFICFWDLLDSNFGLPTEISYIYAVAVAIYYCVTYERVMWVLKQ</sequence>
<evidence type="ECO:0000313" key="3">
    <source>
        <dbReference type="Proteomes" id="UP001295423"/>
    </source>
</evidence>
<name>A0AAD2FZD6_9STRA</name>
<proteinExistence type="predicted"/>
<dbReference type="AlphaFoldDB" id="A0AAD2FZD6"/>
<reference evidence="2" key="1">
    <citation type="submission" date="2023-08" db="EMBL/GenBank/DDBJ databases">
        <authorList>
            <person name="Audoor S."/>
            <person name="Bilcke G."/>
        </authorList>
    </citation>
    <scope>NUCLEOTIDE SEQUENCE</scope>
</reference>
<accession>A0AAD2FZD6</accession>
<feature type="transmembrane region" description="Helical" evidence="1">
    <location>
        <begin position="57"/>
        <end position="73"/>
    </location>
</feature>
<comment type="caution">
    <text evidence="2">The sequence shown here is derived from an EMBL/GenBank/DDBJ whole genome shotgun (WGS) entry which is preliminary data.</text>
</comment>
<keyword evidence="1" id="KW-0812">Transmembrane</keyword>
<keyword evidence="1" id="KW-1133">Transmembrane helix</keyword>
<dbReference type="Proteomes" id="UP001295423">
    <property type="component" value="Unassembled WGS sequence"/>
</dbReference>
<dbReference type="EMBL" id="CAKOGP040001958">
    <property type="protein sequence ID" value="CAJ1957963.1"/>
    <property type="molecule type" value="Genomic_DNA"/>
</dbReference>
<organism evidence="2 3">
    <name type="scientific">Cylindrotheca closterium</name>
    <dbReference type="NCBI Taxonomy" id="2856"/>
    <lineage>
        <taxon>Eukaryota</taxon>
        <taxon>Sar</taxon>
        <taxon>Stramenopiles</taxon>
        <taxon>Ochrophyta</taxon>
        <taxon>Bacillariophyta</taxon>
        <taxon>Bacillariophyceae</taxon>
        <taxon>Bacillariophycidae</taxon>
        <taxon>Bacillariales</taxon>
        <taxon>Bacillariaceae</taxon>
        <taxon>Cylindrotheca</taxon>
    </lineage>
</organism>
<feature type="transmembrane region" description="Helical" evidence="1">
    <location>
        <begin position="32"/>
        <end position="50"/>
    </location>
</feature>
<keyword evidence="3" id="KW-1185">Reference proteome</keyword>
<protein>
    <submittedName>
        <fullName evidence="2">Uncharacterized protein</fullName>
    </submittedName>
</protein>
<keyword evidence="1" id="KW-0472">Membrane</keyword>
<evidence type="ECO:0000313" key="2">
    <source>
        <dbReference type="EMBL" id="CAJ1957963.1"/>
    </source>
</evidence>